<keyword evidence="3 5" id="KW-0012">Acyltransferase</keyword>
<dbReference type="EC" id="2.3.1.19" evidence="5"/>
<dbReference type="SUPFAM" id="SSF53659">
    <property type="entry name" value="Isocitrate/Isopropylmalate dehydrogenase-like"/>
    <property type="match status" value="1"/>
</dbReference>
<dbReference type="eggNOG" id="COG0280">
    <property type="taxonomic scope" value="Bacteria"/>
</dbReference>
<dbReference type="InterPro" id="IPR012147">
    <property type="entry name" value="P_Ac_Bu_trans"/>
</dbReference>
<reference evidence="5 6" key="1">
    <citation type="journal article" date="2012" name="BMC Genomics">
        <title>Genome-guided analysis of physiological and morphological traits of the fermentative acetate oxidizer Thermacetogenium phaeum.</title>
        <authorList>
            <person name="Oehler D."/>
            <person name="Poehlein A."/>
            <person name="Leimbach A."/>
            <person name="Muller N."/>
            <person name="Daniel R."/>
            <person name="Gottschalk G."/>
            <person name="Schink B."/>
        </authorList>
    </citation>
    <scope>NUCLEOTIDE SEQUENCE [LARGE SCALE GENOMIC DNA]</scope>
    <source>
        <strain evidence="6">ATCC BAA-254 / DSM 26808 / PB</strain>
    </source>
</reference>
<evidence type="ECO:0000256" key="2">
    <source>
        <dbReference type="ARBA" id="ARBA00022679"/>
    </source>
</evidence>
<dbReference type="NCBIfam" id="NF006045">
    <property type="entry name" value="PRK08190.1"/>
    <property type="match status" value="1"/>
</dbReference>
<gene>
    <name evidence="5" type="primary">ptb</name>
    <name evidence="5" type="ordered locus">Tph_c04790</name>
</gene>
<dbReference type="EMBL" id="CP003732">
    <property type="protein sequence ID" value="AFV10721.1"/>
    <property type="molecule type" value="Genomic_DNA"/>
</dbReference>
<dbReference type="HOGENOM" id="CLU_056531_0_0_9"/>
<evidence type="ECO:0000313" key="6">
    <source>
        <dbReference type="Proteomes" id="UP000000467"/>
    </source>
</evidence>
<dbReference type="STRING" id="1089553.Tph_c04790"/>
<evidence type="ECO:0000256" key="3">
    <source>
        <dbReference type="ARBA" id="ARBA00023315"/>
    </source>
</evidence>
<dbReference type="GO" id="GO:0050182">
    <property type="term" value="F:phosphate butyryltransferase activity"/>
    <property type="evidence" value="ECO:0007669"/>
    <property type="project" value="UniProtKB-EC"/>
</dbReference>
<accession>K4LCQ7</accession>
<comment type="similarity">
    <text evidence="1">Belongs to the phosphate acetyltransferase and butyryltransferase family.</text>
</comment>
<dbReference type="OrthoDB" id="9774179at2"/>
<name>K4LCQ7_THEPS</name>
<dbReference type="Proteomes" id="UP000000467">
    <property type="component" value="Chromosome"/>
</dbReference>
<dbReference type="AlphaFoldDB" id="K4LCQ7"/>
<organism evidence="5 6">
    <name type="scientific">Thermacetogenium phaeum (strain ATCC BAA-254 / DSM 26808 / PB)</name>
    <dbReference type="NCBI Taxonomy" id="1089553"/>
    <lineage>
        <taxon>Bacteria</taxon>
        <taxon>Bacillati</taxon>
        <taxon>Bacillota</taxon>
        <taxon>Clostridia</taxon>
        <taxon>Thermoanaerobacterales</taxon>
        <taxon>Thermoanaerobacteraceae</taxon>
        <taxon>Thermacetogenium</taxon>
    </lineage>
</organism>
<dbReference type="PIRSF" id="PIRSF000428">
    <property type="entry name" value="P_Ac_trans"/>
    <property type="match status" value="1"/>
</dbReference>
<dbReference type="Pfam" id="PF01515">
    <property type="entry name" value="PTA_PTB"/>
    <property type="match status" value="1"/>
</dbReference>
<evidence type="ECO:0000256" key="1">
    <source>
        <dbReference type="ARBA" id="ARBA00005656"/>
    </source>
</evidence>
<dbReference type="RefSeq" id="WP_015049639.1">
    <property type="nucleotide sequence ID" value="NC_018870.1"/>
</dbReference>
<dbReference type="InterPro" id="IPR050500">
    <property type="entry name" value="Phos_Acetyltrans/Butyryltrans"/>
</dbReference>
<dbReference type="PANTHER" id="PTHR43356:SF2">
    <property type="entry name" value="PHOSPHATE ACETYLTRANSFERASE"/>
    <property type="match status" value="1"/>
</dbReference>
<dbReference type="InterPro" id="IPR002505">
    <property type="entry name" value="PTA_PTB"/>
</dbReference>
<keyword evidence="2 5" id="KW-0808">Transferase</keyword>
<evidence type="ECO:0000313" key="5">
    <source>
        <dbReference type="EMBL" id="AFV10721.1"/>
    </source>
</evidence>
<protein>
    <submittedName>
        <fullName evidence="5">Phosphate butyryltransferase Ptb</fullName>
        <ecNumber evidence="5">2.3.1.19</ecNumber>
    </submittedName>
</protein>
<keyword evidence="6" id="KW-1185">Reference proteome</keyword>
<evidence type="ECO:0000259" key="4">
    <source>
        <dbReference type="Pfam" id="PF01515"/>
    </source>
</evidence>
<feature type="domain" description="Phosphate acetyl/butaryl transferase" evidence="4">
    <location>
        <begin position="82"/>
        <end position="295"/>
    </location>
</feature>
<dbReference type="PANTHER" id="PTHR43356">
    <property type="entry name" value="PHOSPHATE ACETYLTRANSFERASE"/>
    <property type="match status" value="1"/>
</dbReference>
<proteinExistence type="inferred from homology"/>
<dbReference type="Gene3D" id="3.40.718.10">
    <property type="entry name" value="Isopropylmalate Dehydrogenase"/>
    <property type="match status" value="1"/>
</dbReference>
<sequence length="310" mass="32966">MSYTTFREMAEEARSLGSTRLSVAAADDRDVLQAVKMGVEAGLVTPVLVGDERKIRDIAAAIGLSLEGTEIVHRPDPQLAALEAVKVISDGGADILLKGMVNSSDFMRAVLHPDCGLRTGRILSHLAVFEVPGFDRLLFNTDGGVNINPDLNQKIEILKNAVEFMHALGWEKPRVAVITANEAINPKMESTLDAAILTKMAESGQIRGAVVDGPLALDVAISPEAAEHKGIKSPVAGRADLLLTPTIEVGNVFGKSLIYLAKAVMAGVVLGARVPVVLTSRASRPEEKLYSLAMASLAQLRTARRAMKCG</sequence>
<dbReference type="KEGG" id="tpz:Tph_c04790"/>